<dbReference type="Gene3D" id="2.60.210.10">
    <property type="entry name" value="Apoptosis, Tumor Necrosis Factor Receptor Associated Protein 2, Chain A"/>
    <property type="match status" value="3"/>
</dbReference>
<gene>
    <name evidence="2" type="ORF">F2P56_004293</name>
</gene>
<feature type="domain" description="MATH" evidence="1">
    <location>
        <begin position="285"/>
        <end position="413"/>
    </location>
</feature>
<feature type="domain" description="MATH" evidence="1">
    <location>
        <begin position="126"/>
        <end position="265"/>
    </location>
</feature>
<comment type="caution">
    <text evidence="2">The sequence shown here is derived from an EMBL/GenBank/DDBJ whole genome shotgun (WGS) entry which is preliminary data.</text>
</comment>
<dbReference type="CDD" id="cd00121">
    <property type="entry name" value="MATH"/>
    <property type="match status" value="3"/>
</dbReference>
<reference evidence="2" key="1">
    <citation type="submission" date="2015-10" db="EMBL/GenBank/DDBJ databases">
        <authorList>
            <person name="Martinez-Garcia P.J."/>
            <person name="Crepeau M.W."/>
            <person name="Puiu D."/>
            <person name="Gonzalez-Ibeas D."/>
            <person name="Whalen J."/>
            <person name="Stevens K."/>
            <person name="Paul R."/>
            <person name="Butterfield T."/>
            <person name="Britton M."/>
            <person name="Reagan R."/>
            <person name="Chakraborty S."/>
            <person name="Walawage S.L."/>
            <person name="Vasquez-Gross H.A."/>
            <person name="Cardeno C."/>
            <person name="Famula R."/>
            <person name="Pratt K."/>
            <person name="Kuruganti S."/>
            <person name="Aradhya M.K."/>
            <person name="Leslie C.A."/>
            <person name="Dandekar A.M."/>
            <person name="Salzberg S.L."/>
            <person name="Wegrzyn J.L."/>
            <person name="Langley C.H."/>
            <person name="Neale D.B."/>
        </authorList>
    </citation>
    <scope>NUCLEOTIDE SEQUENCE</scope>
    <source>
        <tissue evidence="2">Leaves</tissue>
    </source>
</reference>
<dbReference type="SMART" id="SM00061">
    <property type="entry name" value="MATH"/>
    <property type="match status" value="3"/>
</dbReference>
<evidence type="ECO:0000313" key="3">
    <source>
        <dbReference type="Proteomes" id="UP000619265"/>
    </source>
</evidence>
<evidence type="ECO:0000259" key="1">
    <source>
        <dbReference type="PROSITE" id="PS50144"/>
    </source>
</evidence>
<dbReference type="PROSITE" id="PS50144">
    <property type="entry name" value="MATH"/>
    <property type="match status" value="3"/>
</dbReference>
<feature type="domain" description="MATH" evidence="1">
    <location>
        <begin position="21"/>
        <end position="105"/>
    </location>
</feature>
<dbReference type="Gramene" id="Jr02_12060_p1">
    <property type="protein sequence ID" value="cds.Jr02_12060_p1"/>
    <property type="gene ID" value="Jr02_12060"/>
</dbReference>
<dbReference type="SUPFAM" id="SSF49599">
    <property type="entry name" value="TRAF domain-like"/>
    <property type="match status" value="3"/>
</dbReference>
<dbReference type="AlphaFoldDB" id="A0A833Y561"/>
<dbReference type="Pfam" id="PF22486">
    <property type="entry name" value="MATH_2"/>
    <property type="match status" value="3"/>
</dbReference>
<dbReference type="EMBL" id="LIHL02000002">
    <property type="protein sequence ID" value="KAF5477676.1"/>
    <property type="molecule type" value="Genomic_DNA"/>
</dbReference>
<accession>A0A833Y561</accession>
<evidence type="ECO:0000313" key="2">
    <source>
        <dbReference type="EMBL" id="KAF5477676.1"/>
    </source>
</evidence>
<name>A0A833Y561_JUGRE</name>
<proteinExistence type="predicted"/>
<sequence length="422" mass="48807">MAANLYRPEVMKRLITRDLPPAHYTFKIESFSKIIKIFPGDKEPKYDSEVFEIDGYKWKLSFYPSGRKECDGDENISLYLVIEDTDSLPLGWEVNAMFKLFVLDQIGGEYLTIQEATRLTTRDLPPSHYTFKIESFSKIIKIFPGDKEPKYDSEVFESGGYKWKLSFYPSGRKEWDGTGNISLYLVIEDTDSLPLGWEVNAMFKFFVLDQIGGEYLTIQDDNGRIRRFHAMKTEWGFAQFLPLTMFSDALNGYLLDDSCVFGAEVFVIKCTGKGERMSILSSPITGYCRWDIGRFSALYVESLSKEFRVGERKWELKLYPRAVSTDDGESYIKLFLSLSDWETPPPKGKLYAEYTLRVRDRRVDGEHVEVTDCNWFSTSTRGYDYPKFLSLRMLKDSSRSLLANDLLVIEAHIDIISVVKKF</sequence>
<dbReference type="InterPro" id="IPR002083">
    <property type="entry name" value="MATH/TRAF_dom"/>
</dbReference>
<dbReference type="PANTHER" id="PTHR46162">
    <property type="entry name" value="TRAF-LIKE FAMILY PROTEIN"/>
    <property type="match status" value="1"/>
</dbReference>
<dbReference type="Proteomes" id="UP000619265">
    <property type="component" value="Unassembled WGS sequence"/>
</dbReference>
<organism evidence="2 3">
    <name type="scientific">Juglans regia</name>
    <name type="common">English walnut</name>
    <dbReference type="NCBI Taxonomy" id="51240"/>
    <lineage>
        <taxon>Eukaryota</taxon>
        <taxon>Viridiplantae</taxon>
        <taxon>Streptophyta</taxon>
        <taxon>Embryophyta</taxon>
        <taxon>Tracheophyta</taxon>
        <taxon>Spermatophyta</taxon>
        <taxon>Magnoliopsida</taxon>
        <taxon>eudicotyledons</taxon>
        <taxon>Gunneridae</taxon>
        <taxon>Pentapetalae</taxon>
        <taxon>rosids</taxon>
        <taxon>fabids</taxon>
        <taxon>Fagales</taxon>
        <taxon>Juglandaceae</taxon>
        <taxon>Juglans</taxon>
    </lineage>
</organism>
<reference evidence="2" key="2">
    <citation type="submission" date="2020-03" db="EMBL/GenBank/DDBJ databases">
        <title>Walnut 2.0.</title>
        <authorList>
            <person name="Marrano A."/>
            <person name="Britton M."/>
            <person name="Zimin A.V."/>
            <person name="Zaini P.A."/>
            <person name="Workman R."/>
            <person name="Puiu D."/>
            <person name="Bianco L."/>
            <person name="Allen B.J."/>
            <person name="Troggio M."/>
            <person name="Leslie C.A."/>
            <person name="Timp W."/>
            <person name="Dendekar A."/>
            <person name="Salzberg S.L."/>
            <person name="Neale D.B."/>
        </authorList>
    </citation>
    <scope>NUCLEOTIDE SEQUENCE</scope>
    <source>
        <tissue evidence="2">Leaves</tissue>
    </source>
</reference>
<protein>
    <recommendedName>
        <fullName evidence="1">MATH domain-containing protein</fullName>
    </recommendedName>
</protein>
<dbReference type="InterPro" id="IPR008974">
    <property type="entry name" value="TRAF-like"/>
</dbReference>
<dbReference type="PANTHER" id="PTHR46162:SF55">
    <property type="entry name" value="MATH DOMAIN-CONTAINING PROTEIN"/>
    <property type="match status" value="1"/>
</dbReference>